<evidence type="ECO:0000256" key="1">
    <source>
        <dbReference type="ARBA" id="ARBA00023015"/>
    </source>
</evidence>
<dbReference type="GO" id="GO:0003677">
    <property type="term" value="F:DNA binding"/>
    <property type="evidence" value="ECO:0007669"/>
    <property type="project" value="UniProtKB-KW"/>
</dbReference>
<dbReference type="InterPro" id="IPR018356">
    <property type="entry name" value="Tscrpt_reg_HTH_DeoR_CS"/>
</dbReference>
<dbReference type="Proteomes" id="UP000433575">
    <property type="component" value="Unassembled WGS sequence"/>
</dbReference>
<dbReference type="InterPro" id="IPR037171">
    <property type="entry name" value="NagB/RpiA_transferase-like"/>
</dbReference>
<dbReference type="GO" id="GO:0003700">
    <property type="term" value="F:DNA-binding transcription factor activity"/>
    <property type="evidence" value="ECO:0007669"/>
    <property type="project" value="InterPro"/>
</dbReference>
<dbReference type="InterPro" id="IPR001034">
    <property type="entry name" value="DeoR_HTH"/>
</dbReference>
<gene>
    <name evidence="6" type="ORF">GKD88_01945</name>
    <name evidence="5" type="ORF">GKE08_02145</name>
</gene>
<evidence type="ECO:0000313" key="5">
    <source>
        <dbReference type="EMBL" id="MSA88130.1"/>
    </source>
</evidence>
<reference evidence="7 8" key="1">
    <citation type="journal article" date="2019" name="Nat. Med.">
        <title>A library of human gut bacterial isolates paired with longitudinal multiomics data enables mechanistic microbiome research.</title>
        <authorList>
            <person name="Poyet M."/>
            <person name="Groussin M."/>
            <person name="Gibbons S.M."/>
            <person name="Avila-Pacheco J."/>
            <person name="Jiang X."/>
            <person name="Kearney S.M."/>
            <person name="Perrotta A.R."/>
            <person name="Berdy B."/>
            <person name="Zhao S."/>
            <person name="Lieberman T.D."/>
            <person name="Swanson P.K."/>
            <person name="Smith M."/>
            <person name="Roesemann S."/>
            <person name="Alexander J.E."/>
            <person name="Rich S.A."/>
            <person name="Livny J."/>
            <person name="Vlamakis H."/>
            <person name="Clish C."/>
            <person name="Bullock K."/>
            <person name="Deik A."/>
            <person name="Scott J."/>
            <person name="Pierce K.A."/>
            <person name="Xavier R.J."/>
            <person name="Alm E.J."/>
        </authorList>
    </citation>
    <scope>NUCLEOTIDE SEQUENCE [LARGE SCALE GENOMIC DNA]</scope>
    <source>
        <strain evidence="5 7">BIOML-A4</strain>
        <strain evidence="6 8">BIOML-A5</strain>
    </source>
</reference>
<dbReference type="PROSITE" id="PS51000">
    <property type="entry name" value="HTH_DEOR_2"/>
    <property type="match status" value="1"/>
</dbReference>
<dbReference type="InterPro" id="IPR014036">
    <property type="entry name" value="DeoR-like_C"/>
</dbReference>
<dbReference type="OrthoDB" id="9797223at2"/>
<keyword evidence="3" id="KW-0804">Transcription</keyword>
<dbReference type="AlphaFoldDB" id="A0A6N7S377"/>
<dbReference type="SMART" id="SM00420">
    <property type="entry name" value="HTH_DEOR"/>
    <property type="match status" value="1"/>
</dbReference>
<dbReference type="Gene3D" id="1.10.10.10">
    <property type="entry name" value="Winged helix-like DNA-binding domain superfamily/Winged helix DNA-binding domain"/>
    <property type="match status" value="1"/>
</dbReference>
<dbReference type="PRINTS" id="PR00037">
    <property type="entry name" value="HTHLACR"/>
</dbReference>
<organism evidence="5 7">
    <name type="scientific">Holdemania massiliensis</name>
    <dbReference type="NCBI Taxonomy" id="1468449"/>
    <lineage>
        <taxon>Bacteria</taxon>
        <taxon>Bacillati</taxon>
        <taxon>Bacillota</taxon>
        <taxon>Erysipelotrichia</taxon>
        <taxon>Erysipelotrichales</taxon>
        <taxon>Erysipelotrichaceae</taxon>
        <taxon>Holdemania</taxon>
    </lineage>
</organism>
<keyword evidence="2" id="KW-0238">DNA-binding</keyword>
<evidence type="ECO:0000313" key="7">
    <source>
        <dbReference type="Proteomes" id="UP000433575"/>
    </source>
</evidence>
<dbReference type="SUPFAM" id="SSF46785">
    <property type="entry name" value="Winged helix' DNA-binding domain"/>
    <property type="match status" value="1"/>
</dbReference>
<evidence type="ECO:0000259" key="4">
    <source>
        <dbReference type="PROSITE" id="PS51000"/>
    </source>
</evidence>
<evidence type="ECO:0000313" key="6">
    <source>
        <dbReference type="EMBL" id="MSC31885.1"/>
    </source>
</evidence>
<name>A0A6N7S377_9FIRM</name>
<dbReference type="PANTHER" id="PTHR30363">
    <property type="entry name" value="HTH-TYPE TRANSCRIPTIONAL REGULATOR SRLR-RELATED"/>
    <property type="match status" value="1"/>
</dbReference>
<dbReference type="SUPFAM" id="SSF100950">
    <property type="entry name" value="NagB/RpiA/CoA transferase-like"/>
    <property type="match status" value="1"/>
</dbReference>
<comment type="caution">
    <text evidence="5">The sequence shown here is derived from an EMBL/GenBank/DDBJ whole genome shotgun (WGS) entry which is preliminary data.</text>
</comment>
<dbReference type="EMBL" id="WKPI01000002">
    <property type="protein sequence ID" value="MSC31885.1"/>
    <property type="molecule type" value="Genomic_DNA"/>
</dbReference>
<evidence type="ECO:0000313" key="8">
    <source>
        <dbReference type="Proteomes" id="UP000480929"/>
    </source>
</evidence>
<dbReference type="Pfam" id="PF08220">
    <property type="entry name" value="HTH_DeoR"/>
    <property type="match status" value="1"/>
</dbReference>
<feature type="domain" description="HTH deoR-type" evidence="4">
    <location>
        <begin position="11"/>
        <end position="66"/>
    </location>
</feature>
<dbReference type="PROSITE" id="PS00894">
    <property type="entry name" value="HTH_DEOR_1"/>
    <property type="match status" value="1"/>
</dbReference>
<dbReference type="InterPro" id="IPR036390">
    <property type="entry name" value="WH_DNA-bd_sf"/>
</dbReference>
<sequence>MKLKGRGETMKYNRLQEMEAYIRKNRSVSNEELQKLFHISVQTLRRDLKELEDRNVISKVYGGVLAKPEKISAAMLPTLSLRLETNTAAKNRIGQLAAKFVQDGDVIFVDSGSTAFTMIPYLHQREVTVISHSLHVMNALAEAENLTGICLGGKLRRETQTFFSDTSFYPYYYNKAFISTVGLSISKGLTNTDFSEGVIKRHVIQNSAEVWIVADHSKFGTVAFNKFFDLEGITGVITDEQPSEKYRQYFKNLKIQLID</sequence>
<dbReference type="InterPro" id="IPR050313">
    <property type="entry name" value="Carb_Metab_HTH_regulators"/>
</dbReference>
<protein>
    <submittedName>
        <fullName evidence="5">DeoR family transcriptional regulator</fullName>
    </submittedName>
</protein>
<evidence type="ECO:0000256" key="3">
    <source>
        <dbReference type="ARBA" id="ARBA00023163"/>
    </source>
</evidence>
<dbReference type="Gene3D" id="3.40.50.1360">
    <property type="match status" value="1"/>
</dbReference>
<dbReference type="SMART" id="SM01134">
    <property type="entry name" value="DeoRC"/>
    <property type="match status" value="1"/>
</dbReference>
<accession>A0A6N7S377</accession>
<keyword evidence="1" id="KW-0805">Transcription regulation</keyword>
<dbReference type="EMBL" id="WKPJ01000002">
    <property type="protein sequence ID" value="MSA88130.1"/>
    <property type="molecule type" value="Genomic_DNA"/>
</dbReference>
<evidence type="ECO:0000256" key="2">
    <source>
        <dbReference type="ARBA" id="ARBA00023125"/>
    </source>
</evidence>
<dbReference type="InterPro" id="IPR036388">
    <property type="entry name" value="WH-like_DNA-bd_sf"/>
</dbReference>
<dbReference type="Pfam" id="PF00455">
    <property type="entry name" value="DeoRC"/>
    <property type="match status" value="1"/>
</dbReference>
<proteinExistence type="predicted"/>
<dbReference type="PANTHER" id="PTHR30363:SF60">
    <property type="entry name" value="HTH-TYPE TRANSCRIPTIONAL REGULATOR IOLR"/>
    <property type="match status" value="1"/>
</dbReference>
<keyword evidence="8" id="KW-1185">Reference proteome</keyword>
<dbReference type="Proteomes" id="UP000480929">
    <property type="component" value="Unassembled WGS sequence"/>
</dbReference>